<accession>A0A8J5TDB4</accession>
<evidence type="ECO:0000256" key="1">
    <source>
        <dbReference type="SAM" id="MobiDB-lite"/>
    </source>
</evidence>
<dbReference type="GO" id="GO:0070573">
    <property type="term" value="F:metallodipeptidase activity"/>
    <property type="evidence" value="ECO:0007669"/>
    <property type="project" value="InterPro"/>
</dbReference>
<feature type="region of interest" description="Disordered" evidence="1">
    <location>
        <begin position="163"/>
        <end position="193"/>
    </location>
</feature>
<dbReference type="GO" id="GO:0006508">
    <property type="term" value="P:proteolysis"/>
    <property type="evidence" value="ECO:0007669"/>
    <property type="project" value="InterPro"/>
</dbReference>
<proteinExistence type="predicted"/>
<evidence type="ECO:0008006" key="4">
    <source>
        <dbReference type="Google" id="ProtNLM"/>
    </source>
</evidence>
<organism evidence="2 3">
    <name type="scientific">Homarus americanus</name>
    <name type="common">American lobster</name>
    <dbReference type="NCBI Taxonomy" id="6706"/>
    <lineage>
        <taxon>Eukaryota</taxon>
        <taxon>Metazoa</taxon>
        <taxon>Ecdysozoa</taxon>
        <taxon>Arthropoda</taxon>
        <taxon>Crustacea</taxon>
        <taxon>Multicrustacea</taxon>
        <taxon>Malacostraca</taxon>
        <taxon>Eumalacostraca</taxon>
        <taxon>Eucarida</taxon>
        <taxon>Decapoda</taxon>
        <taxon>Pleocyemata</taxon>
        <taxon>Astacidea</taxon>
        <taxon>Nephropoidea</taxon>
        <taxon>Nephropidae</taxon>
        <taxon>Homarus</taxon>
    </lineage>
</organism>
<reference evidence="2" key="1">
    <citation type="journal article" date="2021" name="Sci. Adv.">
        <title>The American lobster genome reveals insights on longevity, neural, and immune adaptations.</title>
        <authorList>
            <person name="Polinski J.M."/>
            <person name="Zimin A.V."/>
            <person name="Clark K.F."/>
            <person name="Kohn A.B."/>
            <person name="Sadowski N."/>
            <person name="Timp W."/>
            <person name="Ptitsyn A."/>
            <person name="Khanna P."/>
            <person name="Romanova D.Y."/>
            <person name="Williams P."/>
            <person name="Greenwood S.J."/>
            <person name="Moroz L.L."/>
            <person name="Walt D.R."/>
            <person name="Bodnar A.G."/>
        </authorList>
    </citation>
    <scope>NUCLEOTIDE SEQUENCE</scope>
    <source>
        <strain evidence="2">GMGI-L3</strain>
    </source>
</reference>
<dbReference type="Proteomes" id="UP000747542">
    <property type="component" value="Unassembled WGS sequence"/>
</dbReference>
<evidence type="ECO:0000313" key="2">
    <source>
        <dbReference type="EMBL" id="KAG7171693.1"/>
    </source>
</evidence>
<sequence>MVTVVRDEPSGADGRSRVSHLTSLPQTVVRDEEPLGLMVDLSHVSLTPHFSPQTVVREMNRLGLMVDLSHVSLLTSPSTVVREMNRLGLMTVVRDEPSGADVSHMCLRRAMRGAGGVKSAGHLQPLRVLYLTHQPRQEGGRRQPRRNWCRFRRYKHVGVDLQQQRVKAGGRVARSPEDEAASTASPDRLTMRE</sequence>
<keyword evidence="3" id="KW-1185">Reference proteome</keyword>
<name>A0A8J5TDB4_HOMAM</name>
<gene>
    <name evidence="2" type="ORF">Hamer_G025013</name>
</gene>
<dbReference type="PANTHER" id="PTHR10443">
    <property type="entry name" value="MICROSOMAL DIPEPTIDASE"/>
    <property type="match status" value="1"/>
</dbReference>
<protein>
    <recommendedName>
        <fullName evidence="4">Membrane dipeptidase</fullName>
    </recommendedName>
</protein>
<comment type="caution">
    <text evidence="2">The sequence shown here is derived from an EMBL/GenBank/DDBJ whole genome shotgun (WGS) entry which is preliminary data.</text>
</comment>
<dbReference type="EMBL" id="JAHLQT010011977">
    <property type="protein sequence ID" value="KAG7171693.1"/>
    <property type="molecule type" value="Genomic_DNA"/>
</dbReference>
<dbReference type="PANTHER" id="PTHR10443:SF12">
    <property type="entry name" value="DIPEPTIDASE"/>
    <property type="match status" value="1"/>
</dbReference>
<evidence type="ECO:0000313" key="3">
    <source>
        <dbReference type="Proteomes" id="UP000747542"/>
    </source>
</evidence>
<dbReference type="AlphaFoldDB" id="A0A8J5TDB4"/>
<dbReference type="InterPro" id="IPR008257">
    <property type="entry name" value="Pept_M19"/>
</dbReference>